<accession>A0A2N7NCR9</accession>
<evidence type="ECO:0000313" key="1">
    <source>
        <dbReference type="EMBL" id="PMP09991.1"/>
    </source>
</evidence>
<dbReference type="Proteomes" id="UP000235579">
    <property type="component" value="Unassembled WGS sequence"/>
</dbReference>
<proteinExistence type="predicted"/>
<dbReference type="EMBL" id="SYVV01000021">
    <property type="protein sequence ID" value="TKG32625.1"/>
    <property type="molecule type" value="Genomic_DNA"/>
</dbReference>
<reference evidence="1" key="2">
    <citation type="submission" date="2016-07" db="EMBL/GenBank/DDBJ databases">
        <authorList>
            <person name="Wan K."/>
            <person name="Booth B."/>
            <person name="Spirohn K."/>
            <person name="Hao T."/>
            <person name="Hu Y."/>
            <person name="Calderwood M."/>
            <person name="Hill D."/>
            <person name="Mohr S."/>
            <person name="Vidal M."/>
            <person name="Celniker S."/>
            <person name="Perrimon N."/>
        </authorList>
    </citation>
    <scope>NUCLEOTIDE SEQUENCE</scope>
    <source>
        <strain evidence="1">10N.222.48.A2</strain>
    </source>
</reference>
<name>A0A2N7NCR9_9VIBR</name>
<evidence type="ECO:0000313" key="4">
    <source>
        <dbReference type="Proteomes" id="UP000308018"/>
    </source>
</evidence>
<comment type="caution">
    <text evidence="1">The sequence shown here is derived from an EMBL/GenBank/DDBJ whole genome shotgun (WGS) entry which is preliminary data.</text>
</comment>
<reference evidence="1" key="3">
    <citation type="journal article" date="2018" name="Nature">
        <title>A major lineage of non-tailed dsDNA viruses as unrecognized killers of marine bacteria.</title>
        <authorList>
            <person name="Kauffman K.M."/>
            <person name="Hussain F.A."/>
            <person name="Yang J."/>
            <person name="Arevalo P."/>
            <person name="Brown J.M."/>
            <person name="Chang W.K."/>
            <person name="VanInsberghe D."/>
            <person name="Elsherbini J."/>
            <person name="Sharma R.S."/>
            <person name="Cutler M.B."/>
            <person name="Kelly L."/>
            <person name="Polz M.F."/>
        </authorList>
    </citation>
    <scope>NUCLEOTIDE SEQUENCE</scope>
    <source>
        <strain evidence="1">10N.222.48.A2</strain>
    </source>
</reference>
<gene>
    <name evidence="1" type="ORF">BCS92_02375</name>
    <name evidence="2" type="ORF">FC057_12475</name>
</gene>
<protein>
    <submittedName>
        <fullName evidence="1">Uncharacterized protein</fullName>
    </submittedName>
</protein>
<organism evidence="1 3">
    <name type="scientific">Vibrio tasmaniensis</name>
    <dbReference type="NCBI Taxonomy" id="212663"/>
    <lineage>
        <taxon>Bacteria</taxon>
        <taxon>Pseudomonadati</taxon>
        <taxon>Pseudomonadota</taxon>
        <taxon>Gammaproteobacteria</taxon>
        <taxon>Vibrionales</taxon>
        <taxon>Vibrionaceae</taxon>
        <taxon>Vibrio</taxon>
    </lineage>
</organism>
<evidence type="ECO:0000313" key="3">
    <source>
        <dbReference type="Proteomes" id="UP000235579"/>
    </source>
</evidence>
<dbReference type="EMBL" id="MDBP01000080">
    <property type="protein sequence ID" value="PMP09991.1"/>
    <property type="molecule type" value="Genomic_DNA"/>
</dbReference>
<reference evidence="3" key="1">
    <citation type="submission" date="2016-07" db="EMBL/GenBank/DDBJ databases">
        <title>Nontailed viruses are major unrecognized killers of bacteria in the ocean.</title>
        <authorList>
            <person name="Kauffman K."/>
            <person name="Hussain F."/>
            <person name="Yang J."/>
            <person name="Arevalo P."/>
            <person name="Brown J."/>
            <person name="Cutler M."/>
            <person name="Kelly L."/>
            <person name="Polz M.F."/>
        </authorList>
    </citation>
    <scope>NUCLEOTIDE SEQUENCE [LARGE SCALE GENOMIC DNA]</scope>
    <source>
        <strain evidence="3">10N.222.48.A2</strain>
    </source>
</reference>
<sequence>MKYLFENCGIPAISNLMAMEFPISDKEQFCQLLGCTFKQCVEFGFSPDAKEVPTLSKSRYIQIRNKIQLEANEGTEWYRTFHLTPRPIQPLLVDEKRGLIFKENAIVTYLLDNNPNGLTFNDLYRGLSPCEYVEDYEQFAQLIGYPLEGFLEMNSTSEESAKAAKLMYEHGFTELEARNKVIELIANQ</sequence>
<reference evidence="2 4" key="4">
    <citation type="submission" date="2019-04" db="EMBL/GenBank/DDBJ databases">
        <title>A reverse ecology approach based on a biological definition of microbial populations.</title>
        <authorList>
            <person name="Arevalo P."/>
            <person name="Vaninsberghe D."/>
            <person name="Elsherbini J."/>
            <person name="Gore J."/>
            <person name="Polz M."/>
        </authorList>
    </citation>
    <scope>NUCLEOTIDE SEQUENCE [LARGE SCALE GENOMIC DNA]</scope>
    <source>
        <strain evidence="2 4">10N.222.45.A8</strain>
    </source>
</reference>
<dbReference type="AlphaFoldDB" id="A0A2N7NCR9"/>
<dbReference type="RefSeq" id="WP_102258406.1">
    <property type="nucleotide sequence ID" value="NZ_MDBP01000080.1"/>
</dbReference>
<evidence type="ECO:0000313" key="2">
    <source>
        <dbReference type="EMBL" id="TKG32625.1"/>
    </source>
</evidence>
<dbReference type="Proteomes" id="UP000308018">
    <property type="component" value="Unassembled WGS sequence"/>
</dbReference>